<dbReference type="Pfam" id="PF01593">
    <property type="entry name" value="Amino_oxidase"/>
    <property type="match status" value="1"/>
</dbReference>
<dbReference type="SUPFAM" id="SSF51905">
    <property type="entry name" value="FAD/NAD(P)-binding domain"/>
    <property type="match status" value="1"/>
</dbReference>
<dbReference type="Gene3D" id="3.50.50.60">
    <property type="entry name" value="FAD/NAD(P)-binding domain"/>
    <property type="match status" value="2"/>
</dbReference>
<dbReference type="GO" id="GO:0016491">
    <property type="term" value="F:oxidoreductase activity"/>
    <property type="evidence" value="ECO:0007669"/>
    <property type="project" value="InterPro"/>
</dbReference>
<evidence type="ECO:0000259" key="1">
    <source>
        <dbReference type="Pfam" id="PF01593"/>
    </source>
</evidence>
<dbReference type="InterPro" id="IPR002937">
    <property type="entry name" value="Amino_oxidase"/>
</dbReference>
<gene>
    <name evidence="2" type="primary">p49</name>
    <name evidence="2" type="ORF">SNAT2548_LOCUS33130</name>
</gene>
<keyword evidence="3" id="KW-1185">Reference proteome</keyword>
<sequence>MELLRCKVIGAGVAGLVCARELRRRGLGVEVFEASDAVGGRVRTDAVALPGQKNPGRPFLLDRGFQILIEAYPEVRRQLNLKRLGLRGFAPGAVLAFGDGDFRIVADPTRSHPKYIFKTLSAGIASLRDLCTLVFLRLKQVFLEKPYAALERSSVTGAKRLSTEEFLLDSLHLSSNLVERFLRPFFEAIYVSPLREQSSACFEFVLRMLADGGTSLPSKGMQAIPEQLAEGQVVHLESPVAEIRRDGLRLASGEWKDFDAVVVAVDWPAAEKLVPEVSAARATSSSTWYFALPSPPPVSDPIIILNSTLREGGEGEEFARIVNVGFPSVVQNTYAPEGWDLAAATIRGRSDVEEGWVRQELAALFGESLEKWKLLRVYNLGFHQPQQTRRLWPPRDPLIAEKGVYVCGDHCAEPTLDSAMRSGRRAAEAIVQAMP</sequence>
<dbReference type="Proteomes" id="UP000604046">
    <property type="component" value="Unassembled WGS sequence"/>
</dbReference>
<accession>A0A812UR83</accession>
<proteinExistence type="predicted"/>
<dbReference type="OrthoDB" id="5046242at2759"/>
<comment type="caution">
    <text evidence="2">The sequence shown here is derived from an EMBL/GenBank/DDBJ whole genome shotgun (WGS) entry which is preliminary data.</text>
</comment>
<feature type="domain" description="Amine oxidase" evidence="1">
    <location>
        <begin position="13"/>
        <end position="430"/>
    </location>
</feature>
<dbReference type="EMBL" id="CAJNDS010002742">
    <property type="protein sequence ID" value="CAE7580679.1"/>
    <property type="molecule type" value="Genomic_DNA"/>
</dbReference>
<evidence type="ECO:0000313" key="2">
    <source>
        <dbReference type="EMBL" id="CAE7580679.1"/>
    </source>
</evidence>
<protein>
    <submittedName>
        <fullName evidence="2">p49 protein</fullName>
    </submittedName>
</protein>
<reference evidence="2" key="1">
    <citation type="submission" date="2021-02" db="EMBL/GenBank/DDBJ databases">
        <authorList>
            <person name="Dougan E. K."/>
            <person name="Rhodes N."/>
            <person name="Thang M."/>
            <person name="Chan C."/>
        </authorList>
    </citation>
    <scope>NUCLEOTIDE SEQUENCE</scope>
</reference>
<dbReference type="PRINTS" id="PR00419">
    <property type="entry name" value="ADXRDTASE"/>
</dbReference>
<name>A0A812UR83_9DINO</name>
<evidence type="ECO:0000313" key="3">
    <source>
        <dbReference type="Proteomes" id="UP000604046"/>
    </source>
</evidence>
<organism evidence="2 3">
    <name type="scientific">Symbiodinium natans</name>
    <dbReference type="NCBI Taxonomy" id="878477"/>
    <lineage>
        <taxon>Eukaryota</taxon>
        <taxon>Sar</taxon>
        <taxon>Alveolata</taxon>
        <taxon>Dinophyceae</taxon>
        <taxon>Suessiales</taxon>
        <taxon>Symbiodiniaceae</taxon>
        <taxon>Symbiodinium</taxon>
    </lineage>
</organism>
<dbReference type="PANTHER" id="PTHR42841">
    <property type="entry name" value="AMINE OXIDASE"/>
    <property type="match status" value="1"/>
</dbReference>
<dbReference type="InterPro" id="IPR036188">
    <property type="entry name" value="FAD/NAD-bd_sf"/>
</dbReference>
<dbReference type="AlphaFoldDB" id="A0A812UR83"/>